<accession>A0A4U6WHP3</accession>
<dbReference type="OMA" id="TSFATCC"/>
<protein>
    <submittedName>
        <fullName evidence="1">Uncharacterized protein</fullName>
    </submittedName>
</protein>
<evidence type="ECO:0000313" key="1">
    <source>
        <dbReference type="EMBL" id="TKW41323.1"/>
    </source>
</evidence>
<reference evidence="1" key="1">
    <citation type="submission" date="2019-03" db="EMBL/GenBank/DDBJ databases">
        <title>WGS assembly of Setaria viridis.</title>
        <authorList>
            <person name="Huang P."/>
            <person name="Jenkins J."/>
            <person name="Grimwood J."/>
            <person name="Barry K."/>
            <person name="Healey A."/>
            <person name="Mamidi S."/>
            <person name="Sreedasyam A."/>
            <person name="Shu S."/>
            <person name="Feldman M."/>
            <person name="Wu J."/>
            <person name="Yu Y."/>
            <person name="Chen C."/>
            <person name="Johnson J."/>
            <person name="Rokhsar D."/>
            <person name="Baxter I."/>
            <person name="Schmutz J."/>
            <person name="Brutnell T."/>
            <person name="Kellogg E."/>
        </authorList>
    </citation>
    <scope>NUCLEOTIDE SEQUENCE [LARGE SCALE GENOMIC DNA]</scope>
</reference>
<name>A0A4U6WHP3_SETVI</name>
<dbReference type="Gramene" id="TKW41323">
    <property type="protein sequence ID" value="TKW41323"/>
    <property type="gene ID" value="SEVIR_1G306633v2"/>
</dbReference>
<gene>
    <name evidence="1" type="ORF">SEVIR_1G306633v2</name>
</gene>
<evidence type="ECO:0000313" key="2">
    <source>
        <dbReference type="Proteomes" id="UP000298652"/>
    </source>
</evidence>
<keyword evidence="2" id="KW-1185">Reference proteome</keyword>
<proteinExistence type="predicted"/>
<organism evidence="1 2">
    <name type="scientific">Setaria viridis</name>
    <name type="common">Green bristlegrass</name>
    <name type="synonym">Setaria italica subsp. viridis</name>
    <dbReference type="NCBI Taxonomy" id="4556"/>
    <lineage>
        <taxon>Eukaryota</taxon>
        <taxon>Viridiplantae</taxon>
        <taxon>Streptophyta</taxon>
        <taxon>Embryophyta</taxon>
        <taxon>Tracheophyta</taxon>
        <taxon>Spermatophyta</taxon>
        <taxon>Magnoliopsida</taxon>
        <taxon>Liliopsida</taxon>
        <taxon>Poales</taxon>
        <taxon>Poaceae</taxon>
        <taxon>PACMAD clade</taxon>
        <taxon>Panicoideae</taxon>
        <taxon>Panicodae</taxon>
        <taxon>Paniceae</taxon>
        <taxon>Cenchrinae</taxon>
        <taxon>Setaria</taxon>
    </lineage>
</organism>
<dbReference type="Proteomes" id="UP000298652">
    <property type="component" value="Chromosome 1"/>
</dbReference>
<dbReference type="EMBL" id="CM016552">
    <property type="protein sequence ID" value="TKW41323.1"/>
    <property type="molecule type" value="Genomic_DNA"/>
</dbReference>
<dbReference type="AlphaFoldDB" id="A0A4U6WHP3"/>
<sequence>MVIPPAVTVATLWDIPRLVPQLPATSFATCCVPCVQQLWKHRHDVVFRGQDVSLPRLRITCKEEARLWRCRLPREDKW</sequence>